<dbReference type="RefSeq" id="XP_022966026.1">
    <property type="nucleotide sequence ID" value="XM_023110258.1"/>
</dbReference>
<dbReference type="KEGG" id="cmax:111465733"/>
<reference evidence="2" key="1">
    <citation type="submission" date="2025-08" db="UniProtKB">
        <authorList>
            <consortium name="RefSeq"/>
        </authorList>
    </citation>
    <scope>IDENTIFICATION</scope>
    <source>
        <tissue evidence="2">Young leaves</tissue>
    </source>
</reference>
<accession>A0A6J1HN87</accession>
<gene>
    <name evidence="2" type="primary">LOC111465733</name>
</gene>
<dbReference type="Proteomes" id="UP000504608">
    <property type="component" value="Unplaced"/>
</dbReference>
<sequence>MDGGGLFCGVDEDGERSDCGGGMVGVLVDGVVGRGGCGGDGGGSDGGDDGCSFVVVKLLCLVVDGAKQVRGYLIKAQEHCGRAISTKPNDRIVLSMYANLIWKNRKNAS</sequence>
<dbReference type="GeneID" id="111465733"/>
<protein>
    <submittedName>
        <fullName evidence="2">Uncharacterized protein LOC111465733</fullName>
    </submittedName>
</protein>
<proteinExistence type="predicted"/>
<evidence type="ECO:0000313" key="1">
    <source>
        <dbReference type="Proteomes" id="UP000504608"/>
    </source>
</evidence>
<keyword evidence="1" id="KW-1185">Reference proteome</keyword>
<evidence type="ECO:0000313" key="2">
    <source>
        <dbReference type="RefSeq" id="XP_022966026.1"/>
    </source>
</evidence>
<dbReference type="AlphaFoldDB" id="A0A6J1HN87"/>
<organism evidence="1 2">
    <name type="scientific">Cucurbita maxima</name>
    <name type="common">Pumpkin</name>
    <name type="synonym">Winter squash</name>
    <dbReference type="NCBI Taxonomy" id="3661"/>
    <lineage>
        <taxon>Eukaryota</taxon>
        <taxon>Viridiplantae</taxon>
        <taxon>Streptophyta</taxon>
        <taxon>Embryophyta</taxon>
        <taxon>Tracheophyta</taxon>
        <taxon>Spermatophyta</taxon>
        <taxon>Magnoliopsida</taxon>
        <taxon>eudicotyledons</taxon>
        <taxon>Gunneridae</taxon>
        <taxon>Pentapetalae</taxon>
        <taxon>rosids</taxon>
        <taxon>fabids</taxon>
        <taxon>Cucurbitales</taxon>
        <taxon>Cucurbitaceae</taxon>
        <taxon>Cucurbiteae</taxon>
        <taxon>Cucurbita</taxon>
    </lineage>
</organism>
<name>A0A6J1HN87_CUCMA</name>